<keyword evidence="3" id="KW-1185">Reference proteome</keyword>
<protein>
    <recommendedName>
        <fullName evidence="4">DUF2975 domain-containing protein</fullName>
    </recommendedName>
</protein>
<organism evidence="2 3">
    <name type="scientific">Gleimia europaea ACS-120-V-Col10b</name>
    <dbReference type="NCBI Taxonomy" id="883069"/>
    <lineage>
        <taxon>Bacteria</taxon>
        <taxon>Bacillati</taxon>
        <taxon>Actinomycetota</taxon>
        <taxon>Actinomycetes</taxon>
        <taxon>Actinomycetales</taxon>
        <taxon>Actinomycetaceae</taxon>
        <taxon>Gleimia</taxon>
    </lineage>
</organism>
<comment type="caution">
    <text evidence="2">The sequence shown here is derived from an EMBL/GenBank/DDBJ whole genome shotgun (WGS) entry which is preliminary data.</text>
</comment>
<dbReference type="Proteomes" id="UP000014387">
    <property type="component" value="Unassembled WGS sequence"/>
</dbReference>
<evidence type="ECO:0008006" key="4">
    <source>
        <dbReference type="Google" id="ProtNLM"/>
    </source>
</evidence>
<evidence type="ECO:0000313" key="3">
    <source>
        <dbReference type="Proteomes" id="UP000014387"/>
    </source>
</evidence>
<evidence type="ECO:0000256" key="1">
    <source>
        <dbReference type="SAM" id="Phobius"/>
    </source>
</evidence>
<dbReference type="RefSeq" id="WP_016444091.1">
    <property type="nucleotide sequence ID" value="NZ_KE150266.1"/>
</dbReference>
<evidence type="ECO:0000313" key="2">
    <source>
        <dbReference type="EMBL" id="EPD30979.1"/>
    </source>
</evidence>
<dbReference type="EMBL" id="AGWN01000001">
    <property type="protein sequence ID" value="EPD30979.1"/>
    <property type="molecule type" value="Genomic_DNA"/>
</dbReference>
<keyword evidence="1" id="KW-0812">Transmembrane</keyword>
<name>A0A9W5VWK6_9ACTO</name>
<keyword evidence="1" id="KW-1133">Transmembrane helix</keyword>
<feature type="transmembrane region" description="Helical" evidence="1">
    <location>
        <begin position="7"/>
        <end position="26"/>
    </location>
</feature>
<reference evidence="2 3" key="1">
    <citation type="submission" date="2013-05" db="EMBL/GenBank/DDBJ databases">
        <title>The Genome Sequence of Actinomyces europaeus ACS-120-V-COL10B.</title>
        <authorList>
            <consortium name="The Broad Institute Genomics Platform"/>
            <person name="Earl A."/>
            <person name="Ward D."/>
            <person name="Feldgarden M."/>
            <person name="Gevers D."/>
            <person name="Saerens B."/>
            <person name="Vaneechoutte M."/>
            <person name="Walker B."/>
            <person name="Young S."/>
            <person name="Zeng Q."/>
            <person name="Gargeya S."/>
            <person name="Fitzgerald M."/>
            <person name="Haas B."/>
            <person name="Abouelleil A."/>
            <person name="Allen A.W."/>
            <person name="Alvarado L."/>
            <person name="Arachchi H.M."/>
            <person name="Berlin A.M."/>
            <person name="Chapman S.B."/>
            <person name="Gainer-Dewar J."/>
            <person name="Goldberg J."/>
            <person name="Griggs A."/>
            <person name="Gujja S."/>
            <person name="Hansen M."/>
            <person name="Howarth C."/>
            <person name="Imamovic A."/>
            <person name="Ireland A."/>
            <person name="Larimer J."/>
            <person name="McCowan C."/>
            <person name="Murphy C."/>
            <person name="Pearson M."/>
            <person name="Poon T.W."/>
            <person name="Priest M."/>
            <person name="Roberts A."/>
            <person name="Saif S."/>
            <person name="Shea T."/>
            <person name="Sisk P."/>
            <person name="Sykes S."/>
            <person name="Wortman J."/>
            <person name="Nusbaum C."/>
            <person name="Birren B."/>
        </authorList>
    </citation>
    <scope>NUCLEOTIDE SEQUENCE [LARGE SCALE GENOMIC DNA]</scope>
    <source>
        <strain evidence="2 3">ACS-120-V-Col10b</strain>
    </source>
</reference>
<gene>
    <name evidence="2" type="ORF">HMPREF9238_00735</name>
</gene>
<sequence>MSRLEKVPFWFAAALVWVFSLLMIAGQTVTVVELLSGKRVFGGTPISACDLPNFCLQGESEVPLSYVSAASIQLAIAEAALIAVVIAAGLIIGTAVIREISRGRAFERQTVRLMGVTGIVLALGGVICGFVSDAARSCLQEDSIAFQEAVHPGSGSIVVGEKPVLAAALFFAGVIALALWAAFRQGARMREELDYVI</sequence>
<feature type="transmembrane region" description="Helical" evidence="1">
    <location>
        <begin position="113"/>
        <end position="132"/>
    </location>
</feature>
<feature type="transmembrane region" description="Helical" evidence="1">
    <location>
        <begin position="164"/>
        <end position="183"/>
    </location>
</feature>
<accession>A0A9W5VWK6</accession>
<keyword evidence="1" id="KW-0472">Membrane</keyword>
<dbReference type="OrthoDB" id="3267337at2"/>
<proteinExistence type="predicted"/>
<dbReference type="AlphaFoldDB" id="A0A9W5VWK6"/>
<feature type="transmembrane region" description="Helical" evidence="1">
    <location>
        <begin position="70"/>
        <end position="92"/>
    </location>
</feature>